<accession>A0ABZ3FBV7</accession>
<dbReference type="CDD" id="cd06267">
    <property type="entry name" value="PBP1_LacI_sugar_binding-like"/>
    <property type="match status" value="1"/>
</dbReference>
<keyword evidence="1" id="KW-0805">Transcription regulation</keyword>
<reference evidence="5 6" key="1">
    <citation type="submission" date="2024-04" db="EMBL/GenBank/DDBJ databases">
        <title>Isolation and characterization of novel acetogenic strains of the genera Terrisporobacter and Acetoanaerobium.</title>
        <authorList>
            <person name="Boeer T."/>
            <person name="Schueler M.A."/>
            <person name="Lueschen A."/>
            <person name="Eysell L."/>
            <person name="Droege J."/>
            <person name="Heinemann M."/>
            <person name="Engelhardt L."/>
            <person name="Basen M."/>
            <person name="Daniel R."/>
        </authorList>
    </citation>
    <scope>NUCLEOTIDE SEQUENCE [LARGE SCALE GENOMIC DNA]</scope>
    <source>
        <strain evidence="5 6">ELB</strain>
    </source>
</reference>
<evidence type="ECO:0000256" key="3">
    <source>
        <dbReference type="ARBA" id="ARBA00023163"/>
    </source>
</evidence>
<dbReference type="Gene3D" id="3.40.50.2300">
    <property type="match status" value="2"/>
</dbReference>
<evidence type="ECO:0000259" key="4">
    <source>
        <dbReference type="PROSITE" id="PS50932"/>
    </source>
</evidence>
<dbReference type="SUPFAM" id="SSF53822">
    <property type="entry name" value="Periplasmic binding protein-like I"/>
    <property type="match status" value="1"/>
</dbReference>
<evidence type="ECO:0000256" key="1">
    <source>
        <dbReference type="ARBA" id="ARBA00023015"/>
    </source>
</evidence>
<proteinExistence type="predicted"/>
<keyword evidence="3" id="KW-0804">Transcription</keyword>
<dbReference type="PANTHER" id="PTHR30146">
    <property type="entry name" value="LACI-RELATED TRANSCRIPTIONAL REPRESSOR"/>
    <property type="match status" value="1"/>
</dbReference>
<sequence>MKNIEWNMKVRRRLCMEVVNMDIRQIAQKAGVSVATVSRVQNHPETVAPATLEKVQAIIEEYQYTPNWFARGMNLGKGDTIGLIVPDILNPSYMEIVKGIEEIVYKHGYITLMCNGDGDSKQESDSIDNLLKRSVDGLIVLSTALEKEKLISIRQKGIPIVSIGESNAGSEIDTVKIDYREATHNAIKHLVGMGYRSVAIINGPISKIENQLRLKGYEEILESAGIPIDKKYIISSKISMENGYIQAKKLLKLDKLPRAIFATDDVIAMGVMAALRDEGIRVPEDIAIVGFDNINIIKMMESKLTTVENPLYRQGIEGAKLLLELIESGNTKECVPKEILLKTKLKIRKSCGYKTK</sequence>
<gene>
    <name evidence="5" type="primary">ccpA_2</name>
    <name evidence="5" type="ORF">TPELB_04360</name>
</gene>
<dbReference type="SUPFAM" id="SSF47413">
    <property type="entry name" value="lambda repressor-like DNA-binding domains"/>
    <property type="match status" value="1"/>
</dbReference>
<keyword evidence="2" id="KW-0238">DNA-binding</keyword>
<protein>
    <submittedName>
        <fullName evidence="5">Catabolite control protein A</fullName>
    </submittedName>
</protein>
<dbReference type="PROSITE" id="PS50932">
    <property type="entry name" value="HTH_LACI_2"/>
    <property type="match status" value="1"/>
</dbReference>
<evidence type="ECO:0000256" key="2">
    <source>
        <dbReference type="ARBA" id="ARBA00023125"/>
    </source>
</evidence>
<dbReference type="RefSeq" id="WP_242939192.1">
    <property type="nucleotide sequence ID" value="NZ_CP154616.1"/>
</dbReference>
<name>A0ABZ3FBV7_9FIRM</name>
<dbReference type="SMART" id="SM00354">
    <property type="entry name" value="HTH_LACI"/>
    <property type="match status" value="1"/>
</dbReference>
<dbReference type="CDD" id="cd01392">
    <property type="entry name" value="HTH_LacI"/>
    <property type="match status" value="1"/>
</dbReference>
<evidence type="ECO:0000313" key="6">
    <source>
        <dbReference type="Proteomes" id="UP001477947"/>
    </source>
</evidence>
<dbReference type="Pfam" id="PF00532">
    <property type="entry name" value="Peripla_BP_1"/>
    <property type="match status" value="1"/>
</dbReference>
<organism evidence="5 6">
    <name type="scientific">Terrisporobacter petrolearius</name>
    <dbReference type="NCBI Taxonomy" id="1460447"/>
    <lineage>
        <taxon>Bacteria</taxon>
        <taxon>Bacillati</taxon>
        <taxon>Bacillota</taxon>
        <taxon>Clostridia</taxon>
        <taxon>Peptostreptococcales</taxon>
        <taxon>Peptostreptococcaceae</taxon>
        <taxon>Terrisporobacter</taxon>
    </lineage>
</organism>
<feature type="domain" description="HTH lacI-type" evidence="4">
    <location>
        <begin position="23"/>
        <end position="75"/>
    </location>
</feature>
<keyword evidence="6" id="KW-1185">Reference proteome</keyword>
<dbReference type="Proteomes" id="UP001477947">
    <property type="component" value="Chromosome"/>
</dbReference>
<dbReference type="InterPro" id="IPR010982">
    <property type="entry name" value="Lambda_DNA-bd_dom_sf"/>
</dbReference>
<dbReference type="EMBL" id="CP154622">
    <property type="protein sequence ID" value="XAM40135.1"/>
    <property type="molecule type" value="Genomic_DNA"/>
</dbReference>
<dbReference type="InterPro" id="IPR001761">
    <property type="entry name" value="Peripla_BP/Lac1_sug-bd_dom"/>
</dbReference>
<dbReference type="InterPro" id="IPR000843">
    <property type="entry name" value="HTH_LacI"/>
</dbReference>
<dbReference type="Gene3D" id="1.10.260.40">
    <property type="entry name" value="lambda repressor-like DNA-binding domains"/>
    <property type="match status" value="1"/>
</dbReference>
<dbReference type="InterPro" id="IPR028082">
    <property type="entry name" value="Peripla_BP_I"/>
</dbReference>
<dbReference type="Pfam" id="PF00356">
    <property type="entry name" value="LacI"/>
    <property type="match status" value="1"/>
</dbReference>
<evidence type="ECO:0000313" key="5">
    <source>
        <dbReference type="EMBL" id="XAM40135.1"/>
    </source>
</evidence>
<dbReference type="PANTHER" id="PTHR30146:SF109">
    <property type="entry name" value="HTH-TYPE TRANSCRIPTIONAL REGULATOR GALS"/>
    <property type="match status" value="1"/>
</dbReference>